<evidence type="ECO:0000256" key="1">
    <source>
        <dbReference type="ARBA" id="ARBA00022801"/>
    </source>
</evidence>
<accession>A0A6J5KLF9</accession>
<protein>
    <submittedName>
        <fullName evidence="3">Dcd Deoxycytidine deaminase</fullName>
    </submittedName>
</protein>
<dbReference type="SUPFAM" id="SSF51283">
    <property type="entry name" value="dUTPase-like"/>
    <property type="match status" value="1"/>
</dbReference>
<dbReference type="EMBL" id="LR796143">
    <property type="protein sequence ID" value="CAB4121170.1"/>
    <property type="molecule type" value="Genomic_DNA"/>
</dbReference>
<dbReference type="InterPro" id="IPR036157">
    <property type="entry name" value="dUTPase-like_sf"/>
</dbReference>
<gene>
    <name evidence="3" type="ORF">UFOVP6_33</name>
</gene>
<dbReference type="GO" id="GO:0006229">
    <property type="term" value="P:dUTP biosynthetic process"/>
    <property type="evidence" value="ECO:0007669"/>
    <property type="project" value="InterPro"/>
</dbReference>
<dbReference type="InterPro" id="IPR011962">
    <property type="entry name" value="dCTP_deaminase"/>
</dbReference>
<dbReference type="Pfam" id="PF22769">
    <property type="entry name" value="DCD"/>
    <property type="match status" value="1"/>
</dbReference>
<sequence>MIVNMEDLLEAVPIVGMVGRKMTEHGVSYGLSEAGYDIRIKQRVWLNTARRFELASAIEEFNMPRDLVGIVHDKSTWARQGLSVFNTVIEPGWKGFLTLELVYHGDGSLVIPAGAGIAQVVFHKTTRDAAYSGKYQGQADRPVEAIRS</sequence>
<dbReference type="PANTHER" id="PTHR42680">
    <property type="entry name" value="DCTP DEAMINASE"/>
    <property type="match status" value="1"/>
</dbReference>
<organism evidence="3">
    <name type="scientific">uncultured Caudovirales phage</name>
    <dbReference type="NCBI Taxonomy" id="2100421"/>
    <lineage>
        <taxon>Viruses</taxon>
        <taxon>Duplodnaviria</taxon>
        <taxon>Heunggongvirae</taxon>
        <taxon>Uroviricota</taxon>
        <taxon>Caudoviricetes</taxon>
        <taxon>Peduoviridae</taxon>
        <taxon>Maltschvirus</taxon>
        <taxon>Maltschvirus maltsch</taxon>
    </lineage>
</organism>
<dbReference type="CDD" id="cd07557">
    <property type="entry name" value="trimeric_dUTPase"/>
    <property type="match status" value="1"/>
</dbReference>
<proteinExistence type="predicted"/>
<dbReference type="InterPro" id="IPR033704">
    <property type="entry name" value="dUTPase_trimeric"/>
</dbReference>
<reference evidence="3" key="1">
    <citation type="submission" date="2020-04" db="EMBL/GenBank/DDBJ databases">
        <authorList>
            <person name="Chiriac C."/>
            <person name="Salcher M."/>
            <person name="Ghai R."/>
            <person name="Kavagutti S V."/>
        </authorList>
    </citation>
    <scope>NUCLEOTIDE SEQUENCE</scope>
</reference>
<dbReference type="GO" id="GO:0008829">
    <property type="term" value="F:dCTP deaminase activity"/>
    <property type="evidence" value="ECO:0007669"/>
    <property type="project" value="InterPro"/>
</dbReference>
<evidence type="ECO:0000256" key="2">
    <source>
        <dbReference type="ARBA" id="ARBA00023080"/>
    </source>
</evidence>
<name>A0A6J5KLF9_9CAUD</name>
<dbReference type="PANTHER" id="PTHR42680:SF3">
    <property type="entry name" value="DCTP DEAMINASE"/>
    <property type="match status" value="1"/>
</dbReference>
<evidence type="ECO:0000313" key="3">
    <source>
        <dbReference type="EMBL" id="CAB4121170.1"/>
    </source>
</evidence>
<keyword evidence="2" id="KW-0546">Nucleotide metabolism</keyword>
<keyword evidence="1" id="KW-0378">Hydrolase</keyword>
<dbReference type="GO" id="GO:0015949">
    <property type="term" value="P:nucleobase-containing small molecule interconversion"/>
    <property type="evidence" value="ECO:0007669"/>
    <property type="project" value="TreeGrafter"/>
</dbReference>
<dbReference type="Gene3D" id="2.70.40.10">
    <property type="match status" value="1"/>
</dbReference>